<feature type="transmembrane region" description="Helical" evidence="7">
    <location>
        <begin position="135"/>
        <end position="156"/>
    </location>
</feature>
<dbReference type="PANTHER" id="PTHR43652:SF1">
    <property type="entry name" value="RESPONSE REGULATOR"/>
    <property type="match status" value="1"/>
</dbReference>
<feature type="transmembrane region" description="Helical" evidence="7">
    <location>
        <begin position="315"/>
        <end position="346"/>
    </location>
</feature>
<keyword evidence="2" id="KW-0813">Transport</keyword>
<keyword evidence="4" id="KW-0677">Repeat</keyword>
<keyword evidence="10" id="KW-1185">Reference proteome</keyword>
<sequence length="421" mass="44841">MMTPTSITLIILLFAVVMFVWERIPLALTSMLVCVALVLTGVLDAHEAFSGFINKNVVLFVDMFIIGAALFETGMAKQIGGIVTKFAKTEKQLVVATMTITGLMSGLLSNTGTAAVLIPVVVGLAAKSGFSRSKLLMPVVFAAAMGGNLSLIGAPGNMIAQSALEEVNLGFSFFEYAYVGLPMLIIGTLFIATFGYKYLPNTNASNKHEEDEIDYSHIPNWKKYTSLVVLTITILAMVFEKQIGIPLHISGAIGALILPIFGVINEQQVYRSIDMKTIFLFGGTLGLAQAMQKTGAGEQIATSVLNSLGSHASMFLIMFVIFMLAVVLTNFMSNTATTALLVPIGMSISMSIGADPRAVMMAVVIGGSLAYATPIGMPANAMVLGPGGFKFSDYMKSGLPLIVVSTIVSMILLPILYPFFH</sequence>
<evidence type="ECO:0000256" key="3">
    <source>
        <dbReference type="ARBA" id="ARBA00022692"/>
    </source>
</evidence>
<dbReference type="InterPro" id="IPR004680">
    <property type="entry name" value="Cit_transptr-like_dom"/>
</dbReference>
<organism evidence="9 10">
    <name type="scientific">Vibrio tritonius</name>
    <dbReference type="NCBI Taxonomy" id="1435069"/>
    <lineage>
        <taxon>Bacteria</taxon>
        <taxon>Pseudomonadati</taxon>
        <taxon>Pseudomonadota</taxon>
        <taxon>Gammaproteobacteria</taxon>
        <taxon>Vibrionales</taxon>
        <taxon>Vibrionaceae</taxon>
        <taxon>Vibrio</taxon>
    </lineage>
</organism>
<evidence type="ECO:0000259" key="8">
    <source>
        <dbReference type="Pfam" id="PF03600"/>
    </source>
</evidence>
<evidence type="ECO:0000256" key="6">
    <source>
        <dbReference type="ARBA" id="ARBA00023136"/>
    </source>
</evidence>
<evidence type="ECO:0000313" key="10">
    <source>
        <dbReference type="Proteomes" id="UP001199044"/>
    </source>
</evidence>
<feature type="transmembrane region" description="Helical" evidence="7">
    <location>
        <begin position="96"/>
        <end position="123"/>
    </location>
</feature>
<dbReference type="EMBL" id="JAIWIU010000224">
    <property type="protein sequence ID" value="MCA2018950.1"/>
    <property type="molecule type" value="Genomic_DNA"/>
</dbReference>
<comment type="subcellular location">
    <subcellularLocation>
        <location evidence="1">Membrane</location>
        <topology evidence="1">Multi-pass membrane protein</topology>
    </subcellularLocation>
</comment>
<feature type="transmembrane region" description="Helical" evidence="7">
    <location>
        <begin position="358"/>
        <end position="377"/>
    </location>
</feature>
<feature type="transmembrane region" description="Helical" evidence="7">
    <location>
        <begin position="27"/>
        <end position="45"/>
    </location>
</feature>
<name>A0ABS7YX89_9VIBR</name>
<keyword evidence="5 7" id="KW-1133">Transmembrane helix</keyword>
<evidence type="ECO:0000313" key="9">
    <source>
        <dbReference type="EMBL" id="MCA2018950.1"/>
    </source>
</evidence>
<accession>A0ABS7YX89</accession>
<gene>
    <name evidence="9" type="ORF">LDJ79_22750</name>
</gene>
<evidence type="ECO:0000256" key="2">
    <source>
        <dbReference type="ARBA" id="ARBA00022448"/>
    </source>
</evidence>
<feature type="transmembrane region" description="Helical" evidence="7">
    <location>
        <begin position="245"/>
        <end position="265"/>
    </location>
</feature>
<feature type="transmembrane region" description="Helical" evidence="7">
    <location>
        <begin position="397"/>
        <end position="420"/>
    </location>
</feature>
<dbReference type="PANTHER" id="PTHR43652">
    <property type="entry name" value="BASIC AMINO ACID ANTIPORTER YFCC-RELATED"/>
    <property type="match status" value="1"/>
</dbReference>
<keyword evidence="3 7" id="KW-0812">Transmembrane</keyword>
<dbReference type="InterPro" id="IPR051679">
    <property type="entry name" value="DASS-Related_Transporters"/>
</dbReference>
<dbReference type="CDD" id="cd01115">
    <property type="entry name" value="SLC13_permease"/>
    <property type="match status" value="1"/>
</dbReference>
<keyword evidence="6 7" id="KW-0472">Membrane</keyword>
<comment type="caution">
    <text evidence="9">The sequence shown here is derived from an EMBL/GenBank/DDBJ whole genome shotgun (WGS) entry which is preliminary data.</text>
</comment>
<dbReference type="Pfam" id="PF03600">
    <property type="entry name" value="CitMHS"/>
    <property type="match status" value="1"/>
</dbReference>
<evidence type="ECO:0000256" key="5">
    <source>
        <dbReference type="ARBA" id="ARBA00022989"/>
    </source>
</evidence>
<proteinExistence type="predicted"/>
<dbReference type="Proteomes" id="UP001199044">
    <property type="component" value="Unassembled WGS sequence"/>
</dbReference>
<protein>
    <submittedName>
        <fullName evidence="9">SLC13 family permease</fullName>
    </submittedName>
</protein>
<reference evidence="10" key="1">
    <citation type="submission" date="2023-07" db="EMBL/GenBank/DDBJ databases">
        <title>Molecular identification of indigenous halophilic bacteria isolated from red sea cost, biodegradation of synthetic dyes and assessment of degraded metabolite toxicity.</title>
        <authorList>
            <person name="Chaieb K."/>
            <person name="Altayb H.N."/>
        </authorList>
    </citation>
    <scope>NUCLEOTIDE SEQUENCE [LARGE SCALE GENOMIC DNA]</scope>
    <source>
        <strain evidence="10">K20</strain>
    </source>
</reference>
<evidence type="ECO:0000256" key="7">
    <source>
        <dbReference type="SAM" id="Phobius"/>
    </source>
</evidence>
<dbReference type="NCBIfam" id="TIGR00785">
    <property type="entry name" value="dass"/>
    <property type="match status" value="1"/>
</dbReference>
<feature type="transmembrane region" description="Helical" evidence="7">
    <location>
        <begin position="5"/>
        <end position="21"/>
    </location>
</feature>
<dbReference type="InterPro" id="IPR001898">
    <property type="entry name" value="SLC13A/DASS"/>
</dbReference>
<evidence type="ECO:0000256" key="4">
    <source>
        <dbReference type="ARBA" id="ARBA00022737"/>
    </source>
</evidence>
<feature type="transmembrane region" description="Helical" evidence="7">
    <location>
        <begin position="176"/>
        <end position="199"/>
    </location>
</feature>
<feature type="domain" description="Citrate transporter-like" evidence="8">
    <location>
        <begin position="16"/>
        <end position="363"/>
    </location>
</feature>
<evidence type="ECO:0000256" key="1">
    <source>
        <dbReference type="ARBA" id="ARBA00004141"/>
    </source>
</evidence>
<dbReference type="RefSeq" id="WP_225252225.1">
    <property type="nucleotide sequence ID" value="NZ_JAIWIU010000224.1"/>
</dbReference>
<feature type="transmembrane region" description="Helical" evidence="7">
    <location>
        <begin position="57"/>
        <end position="76"/>
    </location>
</feature>